<keyword evidence="4 15" id="KW-0378">Hydrolase</keyword>
<feature type="domain" description="DEAD-box RNA helicase Q" evidence="14">
    <location>
        <begin position="656"/>
        <end position="684"/>
    </location>
</feature>
<name>A0A9W8Z3Q8_9PLEO</name>
<dbReference type="InterPro" id="IPR046341">
    <property type="entry name" value="SET_dom_sf"/>
</dbReference>
<gene>
    <name evidence="15" type="primary">DBP8</name>
    <name evidence="15" type="ORF">N0V91_010366</name>
</gene>
<dbReference type="PROSITE" id="PS51194">
    <property type="entry name" value="HELICASE_CTER"/>
    <property type="match status" value="1"/>
</dbReference>
<dbReference type="SUPFAM" id="SSF82199">
    <property type="entry name" value="SET domain"/>
    <property type="match status" value="1"/>
</dbReference>
<comment type="subcellular location">
    <subcellularLocation>
        <location evidence="1">Nucleus</location>
    </subcellularLocation>
</comment>
<dbReference type="CDD" id="cd17955">
    <property type="entry name" value="DEADc_DDX49"/>
    <property type="match status" value="1"/>
</dbReference>
<dbReference type="PANTHER" id="PTHR47959:SF24">
    <property type="entry name" value="ATP-DEPENDENT RNA HELICASE"/>
    <property type="match status" value="1"/>
</dbReference>
<dbReference type="GO" id="GO:0010467">
    <property type="term" value="P:gene expression"/>
    <property type="evidence" value="ECO:0007669"/>
    <property type="project" value="UniProtKB-ARBA"/>
</dbReference>
<keyword evidence="5 15" id="KW-0347">Helicase</keyword>
<evidence type="ECO:0000256" key="5">
    <source>
        <dbReference type="ARBA" id="ARBA00022806"/>
    </source>
</evidence>
<dbReference type="Gene3D" id="2.170.270.10">
    <property type="entry name" value="SET domain"/>
    <property type="match status" value="1"/>
</dbReference>
<feature type="domain" description="SET" evidence="11">
    <location>
        <begin position="462"/>
        <end position="568"/>
    </location>
</feature>
<feature type="region of interest" description="Disordered" evidence="10">
    <location>
        <begin position="584"/>
        <end position="616"/>
    </location>
</feature>
<dbReference type="PROSITE" id="PS50280">
    <property type="entry name" value="SET"/>
    <property type="match status" value="1"/>
</dbReference>
<dbReference type="Pfam" id="PF00270">
    <property type="entry name" value="DEAD"/>
    <property type="match status" value="1"/>
</dbReference>
<dbReference type="EMBL" id="JAPEVA010000136">
    <property type="protein sequence ID" value="KAJ4398192.1"/>
    <property type="molecule type" value="Genomic_DNA"/>
</dbReference>
<protein>
    <submittedName>
        <fullName evidence="15">RNA helicase</fullName>
        <ecNumber evidence="15">3.6.4.13</ecNumber>
    </submittedName>
</protein>
<evidence type="ECO:0000313" key="15">
    <source>
        <dbReference type="EMBL" id="KAJ4398192.1"/>
    </source>
</evidence>
<evidence type="ECO:0000259" key="12">
    <source>
        <dbReference type="PROSITE" id="PS51192"/>
    </source>
</evidence>
<reference evidence="15" key="1">
    <citation type="submission" date="2022-10" db="EMBL/GenBank/DDBJ databases">
        <title>Tapping the CABI collections for fungal endophytes: first genome assemblies for Collariella, Neodidymelliopsis, Ascochyta clinopodiicola, Didymella pomorum, Didymosphaeria variabile, Neocosmospora piperis and Neocucurbitaria cava.</title>
        <authorList>
            <person name="Hill R."/>
        </authorList>
    </citation>
    <scope>NUCLEOTIDE SEQUENCE</scope>
    <source>
        <strain evidence="15">IMI 355091</strain>
    </source>
</reference>
<dbReference type="Pfam" id="PF00271">
    <property type="entry name" value="Helicase_C"/>
    <property type="match status" value="1"/>
</dbReference>
<dbReference type="InterPro" id="IPR050079">
    <property type="entry name" value="DEAD_box_RNA_helicase"/>
</dbReference>
<feature type="domain" description="Helicase ATP-binding" evidence="12">
    <location>
        <begin position="687"/>
        <end position="866"/>
    </location>
</feature>
<comment type="caution">
    <text evidence="15">The sequence shown here is derived from an EMBL/GenBank/DDBJ whole genome shotgun (WGS) entry which is preliminary data.</text>
</comment>
<feature type="short sequence motif" description="Q motif" evidence="9">
    <location>
        <begin position="656"/>
        <end position="684"/>
    </location>
</feature>
<dbReference type="PROSITE" id="PS51192">
    <property type="entry name" value="HELICASE_ATP_BIND_1"/>
    <property type="match status" value="1"/>
</dbReference>
<evidence type="ECO:0000256" key="3">
    <source>
        <dbReference type="ARBA" id="ARBA00022741"/>
    </source>
</evidence>
<dbReference type="SUPFAM" id="SSF52540">
    <property type="entry name" value="P-loop containing nucleoside triphosphate hydrolases"/>
    <property type="match status" value="1"/>
</dbReference>
<evidence type="ECO:0000256" key="7">
    <source>
        <dbReference type="ARBA" id="ARBA00022884"/>
    </source>
</evidence>
<feature type="compositionally biased region" description="Basic and acidic residues" evidence="10">
    <location>
        <begin position="116"/>
        <end position="125"/>
    </location>
</feature>
<keyword evidence="6" id="KW-0067">ATP-binding</keyword>
<dbReference type="Proteomes" id="UP001140510">
    <property type="component" value="Unassembled WGS sequence"/>
</dbReference>
<dbReference type="InterPro" id="IPR011545">
    <property type="entry name" value="DEAD/DEAH_box_helicase_dom"/>
</dbReference>
<dbReference type="OrthoDB" id="10261904at2759"/>
<dbReference type="Pfam" id="PF00856">
    <property type="entry name" value="SET"/>
    <property type="match status" value="1"/>
</dbReference>
<dbReference type="AlphaFoldDB" id="A0A9W8Z3Q8"/>
<sequence length="1085" mass="120749">MAALGDIEGLSEVIGRAIQEHLEHRNINLAWPQIDGLVRPILRVEAFLEDAGHAGPGNVSSPRSERVASVTDFRVKWHGDARAIQKPDHATEEGIDTSDARRKGTGGLRISQKQTIQEDHSEHQRQMQVDTRNFPKRKKVASEKFVFQPSTLDKLIIGIWEQLHGSINLDPKAIFEQFQIAPSGSSEVVRQNTSDVTAMDMLSTSVGTTHDSFSQMNVFCRKVTQASRVCRSIEMIVQARWTELFEEQIQFRTAAVPDLSATKHRKAVFMEACQDFGWSEKELRNKMAIWRGYKEVKDAAGWAALVFAGMGIYRFCKYRVGFDKDAMRRLRNLRKRLEVAADTLHPHWRQLLAIVGESPTLQYSGHPHEWVVFEDGTDPVPLPQTYLEQNRYFNFEHIDESIIDESVWGCEDPRWMPQPNSIARINGQYICTPCGEQQSDDPKANACFCFPSLFGCVKRKPPPIQVFRTPDGKNNGLLALTSFERGAAIGELVGLITKGVSGRDVMDSSTPLSNYQIWQERIGNYTRFANHSCKANAQSSTFTWLDTQRVIIVSKGIDAGTEITLDYGDKYWAGLDKASSDEEILEHQAGSRKRRRLSPSAGDSEQSIKDQASAPAAPVLPVSTISRIKSRPTINQNGARIATPSVQPGGGQKDKLSFASINVAPWLVASLASMEIKKPTGIQAATIPEILKGRDCIGGSRTGTGKTVAFSVPMMQKWAEDPMGIFGLIITPTRELAIQIFEQVKAISAPQSMKPILITGGADQREQAINLASRPHIVVATPGRLAEHIKTSGEDTICGLRRVKFVVFDEADRLLTPGKGSMLPDLETCLSVVPPPTQRQTLLFTATVTPEVLALKEQPRPGRPPIFVCEVDTEDLAIPPKLQQKYLQTPVTHKECYLHVALETPENIKKSVIIFCNHTKTATLLEYMLRLLGHRVTALHSGLKQSDRVNNLARFRAQAARILVATDVAARGLDIPEVALVINYDVPRDPDDYIHRVGRTARAGRVGTSITLVGQRDVDLIKAIEKRVGKMMDEYEEEGVSIEGRVVRDALKPVTEKKREAMLQIEEGRDVLGKRKTGMQKRRAE</sequence>
<dbReference type="GO" id="GO:0003723">
    <property type="term" value="F:RNA binding"/>
    <property type="evidence" value="ECO:0007669"/>
    <property type="project" value="UniProtKB-KW"/>
</dbReference>
<dbReference type="InterPro" id="IPR001214">
    <property type="entry name" value="SET_dom"/>
</dbReference>
<evidence type="ECO:0000313" key="16">
    <source>
        <dbReference type="Proteomes" id="UP001140510"/>
    </source>
</evidence>
<dbReference type="PANTHER" id="PTHR47959">
    <property type="entry name" value="ATP-DEPENDENT RNA HELICASE RHLE-RELATED"/>
    <property type="match status" value="1"/>
</dbReference>
<dbReference type="InterPro" id="IPR014014">
    <property type="entry name" value="RNA_helicase_DEAD_Q_motif"/>
</dbReference>
<dbReference type="SMART" id="SM00487">
    <property type="entry name" value="DEXDc"/>
    <property type="match status" value="1"/>
</dbReference>
<dbReference type="PROSITE" id="PS00039">
    <property type="entry name" value="DEAD_ATP_HELICASE"/>
    <property type="match status" value="1"/>
</dbReference>
<feature type="region of interest" description="Disordered" evidence="10">
    <location>
        <begin position="81"/>
        <end position="129"/>
    </location>
</feature>
<proteinExistence type="predicted"/>
<evidence type="ECO:0000259" key="11">
    <source>
        <dbReference type="PROSITE" id="PS50280"/>
    </source>
</evidence>
<feature type="compositionally biased region" description="Basic and acidic residues" evidence="10">
    <location>
        <begin position="81"/>
        <end position="102"/>
    </location>
</feature>
<accession>A0A9W8Z3Q8</accession>
<dbReference type="GO" id="GO:0005634">
    <property type="term" value="C:nucleus"/>
    <property type="evidence" value="ECO:0007669"/>
    <property type="project" value="UniProtKB-SubCell"/>
</dbReference>
<dbReference type="InterPro" id="IPR027417">
    <property type="entry name" value="P-loop_NTPase"/>
</dbReference>
<keyword evidence="16" id="KW-1185">Reference proteome</keyword>
<evidence type="ECO:0000256" key="8">
    <source>
        <dbReference type="ARBA" id="ARBA00023242"/>
    </source>
</evidence>
<evidence type="ECO:0000256" key="9">
    <source>
        <dbReference type="PROSITE-ProRule" id="PRU00552"/>
    </source>
</evidence>
<evidence type="ECO:0000256" key="2">
    <source>
        <dbReference type="ARBA" id="ARBA00022517"/>
    </source>
</evidence>
<dbReference type="SMART" id="SM00317">
    <property type="entry name" value="SET"/>
    <property type="match status" value="1"/>
</dbReference>
<dbReference type="GO" id="GO:0005524">
    <property type="term" value="F:ATP binding"/>
    <property type="evidence" value="ECO:0007669"/>
    <property type="project" value="UniProtKB-KW"/>
</dbReference>
<dbReference type="CDD" id="cd18787">
    <property type="entry name" value="SF2_C_DEAD"/>
    <property type="match status" value="1"/>
</dbReference>
<organism evidence="15 16">
    <name type="scientific">Didymella pomorum</name>
    <dbReference type="NCBI Taxonomy" id="749634"/>
    <lineage>
        <taxon>Eukaryota</taxon>
        <taxon>Fungi</taxon>
        <taxon>Dikarya</taxon>
        <taxon>Ascomycota</taxon>
        <taxon>Pezizomycotina</taxon>
        <taxon>Dothideomycetes</taxon>
        <taxon>Pleosporomycetidae</taxon>
        <taxon>Pleosporales</taxon>
        <taxon>Pleosporineae</taxon>
        <taxon>Didymellaceae</taxon>
        <taxon>Didymella</taxon>
    </lineage>
</organism>
<dbReference type="InterPro" id="IPR014001">
    <property type="entry name" value="Helicase_ATP-bd"/>
</dbReference>
<dbReference type="GO" id="GO:0042254">
    <property type="term" value="P:ribosome biogenesis"/>
    <property type="evidence" value="ECO:0007669"/>
    <property type="project" value="UniProtKB-KW"/>
</dbReference>
<dbReference type="PROSITE" id="PS51195">
    <property type="entry name" value="Q_MOTIF"/>
    <property type="match status" value="1"/>
</dbReference>
<dbReference type="EC" id="3.6.4.13" evidence="15"/>
<keyword evidence="7" id="KW-0694">RNA-binding</keyword>
<evidence type="ECO:0000259" key="14">
    <source>
        <dbReference type="PROSITE" id="PS51195"/>
    </source>
</evidence>
<dbReference type="Gene3D" id="3.40.50.300">
    <property type="entry name" value="P-loop containing nucleotide triphosphate hydrolases"/>
    <property type="match status" value="2"/>
</dbReference>
<keyword evidence="3" id="KW-0547">Nucleotide-binding</keyword>
<dbReference type="GO" id="GO:0005829">
    <property type="term" value="C:cytosol"/>
    <property type="evidence" value="ECO:0007669"/>
    <property type="project" value="TreeGrafter"/>
</dbReference>
<feature type="domain" description="Helicase C-terminal" evidence="13">
    <location>
        <begin position="897"/>
        <end position="1043"/>
    </location>
</feature>
<dbReference type="InterPro" id="IPR000629">
    <property type="entry name" value="RNA-helicase_DEAD-box_CS"/>
</dbReference>
<evidence type="ECO:0000256" key="1">
    <source>
        <dbReference type="ARBA" id="ARBA00004123"/>
    </source>
</evidence>
<dbReference type="GO" id="GO:0003724">
    <property type="term" value="F:RNA helicase activity"/>
    <property type="evidence" value="ECO:0007669"/>
    <property type="project" value="UniProtKB-EC"/>
</dbReference>
<dbReference type="InterPro" id="IPR001650">
    <property type="entry name" value="Helicase_C-like"/>
</dbReference>
<keyword evidence="8" id="KW-0539">Nucleus</keyword>
<dbReference type="GO" id="GO:0016787">
    <property type="term" value="F:hydrolase activity"/>
    <property type="evidence" value="ECO:0007669"/>
    <property type="project" value="UniProtKB-KW"/>
</dbReference>
<evidence type="ECO:0000259" key="13">
    <source>
        <dbReference type="PROSITE" id="PS51194"/>
    </source>
</evidence>
<keyword evidence="2" id="KW-0690">Ribosome biogenesis</keyword>
<evidence type="ECO:0000256" key="6">
    <source>
        <dbReference type="ARBA" id="ARBA00022840"/>
    </source>
</evidence>
<evidence type="ECO:0000256" key="4">
    <source>
        <dbReference type="ARBA" id="ARBA00022801"/>
    </source>
</evidence>
<dbReference type="SMART" id="SM00490">
    <property type="entry name" value="HELICc"/>
    <property type="match status" value="1"/>
</dbReference>
<evidence type="ECO:0000256" key="10">
    <source>
        <dbReference type="SAM" id="MobiDB-lite"/>
    </source>
</evidence>